<sequence>MGKGQVGAEDLHRVLDAEVSKLASGSDWARWLDAAAVFPAYGFGNVVLINLQMPQASWVAHWRTWNKLGRRVNTTQAIRILKPVHARTTPATSLQPARGLVDHQVIGFGVSAVFDVTQTVGPPIWLPRAPVAADRSVAKGVWAAVVREAAADGFTVDVRPAGDMYEGLTDHVAKRIVIADHLDDFRAVARLVHELAHVRLHSPAALRAGLGLVRDGEDRGAEMWGGIREVEAESVAYVVLAHHGLPTGAASFEYLAEWARQVDSEDPASAIKATGARVVNVARRLIDSTDRYLKNDRTTLGPVPARPLDSAFLMPDLDGPAR</sequence>
<organism evidence="1 2">
    <name type="scientific">Kribbella solani</name>
    <dbReference type="NCBI Taxonomy" id="236067"/>
    <lineage>
        <taxon>Bacteria</taxon>
        <taxon>Bacillati</taxon>
        <taxon>Actinomycetota</taxon>
        <taxon>Actinomycetes</taxon>
        <taxon>Propionibacteriales</taxon>
        <taxon>Kribbellaceae</taxon>
        <taxon>Kribbella</taxon>
    </lineage>
</organism>
<accession>A0A841DSV2</accession>
<reference evidence="1 2" key="1">
    <citation type="submission" date="2020-08" db="EMBL/GenBank/DDBJ databases">
        <title>Sequencing the genomes of 1000 actinobacteria strains.</title>
        <authorList>
            <person name="Klenk H.-P."/>
        </authorList>
    </citation>
    <scope>NUCLEOTIDE SEQUENCE [LARGE SCALE GENOMIC DNA]</scope>
    <source>
        <strain evidence="1 2">DSM 17294</strain>
    </source>
</reference>
<dbReference type="EMBL" id="JACHNF010000001">
    <property type="protein sequence ID" value="MBB5979836.1"/>
    <property type="molecule type" value="Genomic_DNA"/>
</dbReference>
<evidence type="ECO:0000313" key="2">
    <source>
        <dbReference type="Proteomes" id="UP000558997"/>
    </source>
</evidence>
<proteinExistence type="predicted"/>
<keyword evidence="2" id="KW-1185">Reference proteome</keyword>
<dbReference type="Proteomes" id="UP000558997">
    <property type="component" value="Unassembled WGS sequence"/>
</dbReference>
<protein>
    <submittedName>
        <fullName evidence="1">(2Fe-2S) ferredoxin</fullName>
    </submittedName>
</protein>
<dbReference type="AlphaFoldDB" id="A0A841DSV2"/>
<name>A0A841DSV2_9ACTN</name>
<gene>
    <name evidence="1" type="ORF">HDA44_003177</name>
</gene>
<comment type="caution">
    <text evidence="1">The sequence shown here is derived from an EMBL/GenBank/DDBJ whole genome shotgun (WGS) entry which is preliminary data.</text>
</comment>
<evidence type="ECO:0000313" key="1">
    <source>
        <dbReference type="EMBL" id="MBB5979836.1"/>
    </source>
</evidence>